<name>A0AAD3TE20_NEPGR</name>
<reference evidence="1" key="1">
    <citation type="submission" date="2023-05" db="EMBL/GenBank/DDBJ databases">
        <title>Nepenthes gracilis genome sequencing.</title>
        <authorList>
            <person name="Fukushima K."/>
        </authorList>
    </citation>
    <scope>NUCLEOTIDE SEQUENCE</scope>
    <source>
        <strain evidence="1">SING2019-196</strain>
    </source>
</reference>
<gene>
    <name evidence="1" type="ORF">Nepgr_029693</name>
</gene>
<dbReference type="AlphaFoldDB" id="A0AAD3TE20"/>
<accession>A0AAD3TE20</accession>
<proteinExistence type="predicted"/>
<evidence type="ECO:0000313" key="1">
    <source>
        <dbReference type="EMBL" id="GMH27850.1"/>
    </source>
</evidence>
<organism evidence="1 2">
    <name type="scientific">Nepenthes gracilis</name>
    <name type="common">Slender pitcher plant</name>
    <dbReference type="NCBI Taxonomy" id="150966"/>
    <lineage>
        <taxon>Eukaryota</taxon>
        <taxon>Viridiplantae</taxon>
        <taxon>Streptophyta</taxon>
        <taxon>Embryophyta</taxon>
        <taxon>Tracheophyta</taxon>
        <taxon>Spermatophyta</taxon>
        <taxon>Magnoliopsida</taxon>
        <taxon>eudicotyledons</taxon>
        <taxon>Gunneridae</taxon>
        <taxon>Pentapetalae</taxon>
        <taxon>Caryophyllales</taxon>
        <taxon>Nepenthaceae</taxon>
        <taxon>Nepenthes</taxon>
    </lineage>
</organism>
<dbReference type="Proteomes" id="UP001279734">
    <property type="component" value="Unassembled WGS sequence"/>
</dbReference>
<dbReference type="EMBL" id="BSYO01000033">
    <property type="protein sequence ID" value="GMH27850.1"/>
    <property type="molecule type" value="Genomic_DNA"/>
</dbReference>
<protein>
    <submittedName>
        <fullName evidence="1">Uncharacterized protein</fullName>
    </submittedName>
</protein>
<keyword evidence="2" id="KW-1185">Reference proteome</keyword>
<sequence>MKLFHDQQLFAVPPRCLLVERSRIFAIQPLSAHGFPRYQDRLPFHPRTVELYMIFAVIGSINSLSTTNNDSRSLVENLWDPSVDLHNGVAPKSGGRSKFSCSTVLLSSFSGNISTLDIFSCSPTN</sequence>
<evidence type="ECO:0000313" key="2">
    <source>
        <dbReference type="Proteomes" id="UP001279734"/>
    </source>
</evidence>
<comment type="caution">
    <text evidence="1">The sequence shown here is derived from an EMBL/GenBank/DDBJ whole genome shotgun (WGS) entry which is preliminary data.</text>
</comment>